<accession>A0AAU9IW02</accession>
<dbReference type="Pfam" id="PF20426">
    <property type="entry name" value="NBCH_WD40"/>
    <property type="match status" value="1"/>
</dbReference>
<dbReference type="Gene3D" id="2.30.29.30">
    <property type="entry name" value="Pleckstrin-homology domain (PH domain)/Phosphotyrosine-binding domain (PTB)"/>
    <property type="match status" value="1"/>
</dbReference>
<dbReference type="Pfam" id="PF14844">
    <property type="entry name" value="PH_BEACH"/>
    <property type="match status" value="1"/>
</dbReference>
<evidence type="ECO:0000313" key="7">
    <source>
        <dbReference type="Proteomes" id="UP001162131"/>
    </source>
</evidence>
<dbReference type="InterPro" id="IPR036372">
    <property type="entry name" value="BEACH_dom_sf"/>
</dbReference>
<protein>
    <recommendedName>
        <fullName evidence="8">BEACH domain-containing protein</fullName>
    </recommendedName>
</protein>
<feature type="domain" description="BEACH-type PH" evidence="5">
    <location>
        <begin position="2009"/>
        <end position="2121"/>
    </location>
</feature>
<keyword evidence="7" id="KW-1185">Reference proteome</keyword>
<dbReference type="PROSITE" id="PS51783">
    <property type="entry name" value="PH_BEACH"/>
    <property type="match status" value="1"/>
</dbReference>
<evidence type="ECO:0000313" key="6">
    <source>
        <dbReference type="EMBL" id="CAG9319012.1"/>
    </source>
</evidence>
<evidence type="ECO:0000259" key="5">
    <source>
        <dbReference type="PROSITE" id="PS51783"/>
    </source>
</evidence>
<dbReference type="PANTHER" id="PTHR13743">
    <property type="entry name" value="BEIGE/BEACH-RELATED"/>
    <property type="match status" value="1"/>
</dbReference>
<dbReference type="SMART" id="SM00320">
    <property type="entry name" value="WD40"/>
    <property type="match status" value="3"/>
</dbReference>
<keyword evidence="1" id="KW-0853">WD repeat</keyword>
<dbReference type="InterPro" id="IPR011993">
    <property type="entry name" value="PH-like_dom_sf"/>
</dbReference>
<feature type="domain" description="BEACH" evidence="4">
    <location>
        <begin position="2131"/>
        <end position="2426"/>
    </location>
</feature>
<keyword evidence="2" id="KW-0677">Repeat</keyword>
<dbReference type="InterPro" id="IPR023362">
    <property type="entry name" value="PH-BEACH_dom"/>
</dbReference>
<dbReference type="Gene3D" id="2.130.10.10">
    <property type="entry name" value="YVTN repeat-like/Quinoprotein amine dehydrogenase"/>
    <property type="match status" value="1"/>
</dbReference>
<dbReference type="SUPFAM" id="SSF49899">
    <property type="entry name" value="Concanavalin A-like lectins/glucanases"/>
    <property type="match status" value="1"/>
</dbReference>
<dbReference type="Proteomes" id="UP001162131">
    <property type="component" value="Unassembled WGS sequence"/>
</dbReference>
<dbReference type="PANTHER" id="PTHR13743:SF112">
    <property type="entry name" value="BEACH DOMAIN-CONTAINING PROTEIN"/>
    <property type="match status" value="1"/>
</dbReference>
<evidence type="ECO:0000256" key="1">
    <source>
        <dbReference type="ARBA" id="ARBA00022574"/>
    </source>
</evidence>
<dbReference type="InterPro" id="IPR013320">
    <property type="entry name" value="ConA-like_dom_sf"/>
</dbReference>
<dbReference type="InterPro" id="IPR036322">
    <property type="entry name" value="WD40_repeat_dom_sf"/>
</dbReference>
<name>A0AAU9IW02_9CILI</name>
<dbReference type="InterPro" id="IPR000409">
    <property type="entry name" value="BEACH_dom"/>
</dbReference>
<dbReference type="SUPFAM" id="SSF81837">
    <property type="entry name" value="BEACH domain"/>
    <property type="match status" value="1"/>
</dbReference>
<comment type="caution">
    <text evidence="6">The sequence shown here is derived from an EMBL/GenBank/DDBJ whole genome shotgun (WGS) entry which is preliminary data.</text>
</comment>
<dbReference type="SUPFAM" id="SSF50729">
    <property type="entry name" value="PH domain-like"/>
    <property type="match status" value="1"/>
</dbReference>
<dbReference type="EMBL" id="CAJZBQ010000021">
    <property type="protein sequence ID" value="CAG9319012.1"/>
    <property type="molecule type" value="Genomic_DNA"/>
</dbReference>
<dbReference type="Pfam" id="PF02138">
    <property type="entry name" value="Beach"/>
    <property type="match status" value="1"/>
</dbReference>
<evidence type="ECO:0000259" key="4">
    <source>
        <dbReference type="PROSITE" id="PS50197"/>
    </source>
</evidence>
<dbReference type="InterPro" id="IPR046851">
    <property type="entry name" value="NBCH_WD40"/>
</dbReference>
<dbReference type="PROSITE" id="PS50197">
    <property type="entry name" value="BEACH"/>
    <property type="match status" value="1"/>
</dbReference>
<organism evidence="6 7">
    <name type="scientific">Blepharisma stoltei</name>
    <dbReference type="NCBI Taxonomy" id="1481888"/>
    <lineage>
        <taxon>Eukaryota</taxon>
        <taxon>Sar</taxon>
        <taxon>Alveolata</taxon>
        <taxon>Ciliophora</taxon>
        <taxon>Postciliodesmatophora</taxon>
        <taxon>Heterotrichea</taxon>
        <taxon>Heterotrichida</taxon>
        <taxon>Blepharismidae</taxon>
        <taxon>Blepharisma</taxon>
    </lineage>
</organism>
<feature type="region of interest" description="Disordered" evidence="3">
    <location>
        <begin position="1978"/>
        <end position="1997"/>
    </location>
</feature>
<proteinExistence type="predicted"/>
<dbReference type="CDD" id="cd06071">
    <property type="entry name" value="Beach"/>
    <property type="match status" value="1"/>
</dbReference>
<gene>
    <name evidence="6" type="ORF">BSTOLATCC_MIC22364</name>
</gene>
<dbReference type="InterPro" id="IPR015943">
    <property type="entry name" value="WD40/YVTN_repeat-like_dom_sf"/>
</dbReference>
<dbReference type="SMART" id="SM01026">
    <property type="entry name" value="Beach"/>
    <property type="match status" value="1"/>
</dbReference>
<dbReference type="Gene3D" id="1.10.1540.10">
    <property type="entry name" value="BEACH domain"/>
    <property type="match status" value="1"/>
</dbReference>
<dbReference type="InterPro" id="IPR050865">
    <property type="entry name" value="BEACH_Domain"/>
</dbReference>
<sequence>MATTRNSLLIRSNSMKFEELEESSRAWQAFNADSNPNIASFSNLARICNREISQMDPESCKFPAKFMDELMSALSNGITSSFPQSASFSKNDAITILETLSNHLIPIFQLLKFLVFHKELKLKHKSIQKISDFCSNLKFMFGEIADSESTDILTNLISLQLEILCIRENKTKRSGKSLQNVFSVFATHLNELITESRRHDFGLKIYEIDFVTEKLLKKMPKTRHMDLITFILFALNNFAKINANLVMKEEIVSIIPSLLNFILHIDDFKNTRNTVEAELALHKSIYATKILSTILHQAGKADQNRILHENEEKIKAIFYYYIATYMKHFFSVKSQFFEEEDGYLGIFYNLVFELICTCINSSDILSSSITNSNLEGLPIVLFSLIGQQEIAQELRSHPPQLQAYTLQFLRKYLENLGKNKFQSKFLNVKDFGLISFLFSQPFFKIDYPANDDPLGLAEIAGNNWDIIWSNLIGNQNNLDWISASIVSHMKENQSNIAYIIKMNEWIQAQFSEKENEKFMEIGIKNGLIEQILNIIVQISTTNENTDQVTLLFCIIKMMVENYPQDKFPNADSLLDLMLQEKLLANPNTLDLCLSCVSRILKFKNKKAYLVFENHLNRVIDINILLKFLSTIQEVLKDSSTKQRSQKYFCKASTLRTLKVKLTNDYSKYPKEMVGELWANVIECVRFLIENNPRSKKRINEFDFNMITNTIMKPSYNSIRKDICLRSYESLFYILFETKNLSEESGHRVMTPEVIPLVIELLFDIELTEEIQNLMNYIEHVLIDDVDKAHFASRRTTDILLHILEKNESSSNLNYIEDVLSMVICHHITPQELRKIIDVAQSFVGQPEKQIMMYQSLYRGIDGAFCNIDHIKFEKNHLGLSPTRYFCFRFPKSKMICYNMDRASFISKKEFSLFVWIYPDSLETDSCLLQFSQKEGDSKLSLHIEDGFLYLEYKDKFKLGSTRRITDHQWNLVGFSIRQGARFSKKCEIDILVNSELCERIPEGRKSYPKDTFDVLTCGNNNTSDKPYYGKMTTIYMTSKCLQEKHFTQIYNLSFQYTLGFNPDAVSTSENFEVNPGILKEVWQSKTFQWDPRCHHPEFYGAKFVDVRHDCEIFNGVTILEAVAANGGLNIFLPLIKECAENTKAAILIINMISCICQAQTLDSIITSEFLDLLGMVIEESVREPTEELLEAIKRVIGKLEWNTHYQQQALKSLFFSKVLWEKLPAIYQENYLGTLSLYISKYYQCKLDDVISVYSHLSALDNSPMYENFSESCHELLEKLLPKEIEEGHIEGILILIYNMKNDKKLELLGKLLTILREIKIAKKCTFDISSVIFYIINEEKKDTNLQCLAFRVLLRFIEDYSREGDLRNLDNLFTELDESLYGINYSSCKAAFELLKSHSAEVQERLLKLVSLITKRIPLSPEKEMILSELISLSAEIPNFNSILCESSNFPNWLTQIYKELSQSKVFEEIIVVLFTSESSFYNWNKLREFLLEVARINNEISSSIEIYEKILESGITREVFKGNLNSFIGFSCIFEDLLNPELTAQGNINKHLYYKILKTLITIGKELGLTCCTFPYIPKISLTIQKTICHEVKDRSICIWDVSGREGGFLRLILKLILVGLDICQDQELIDELSLLLKGEGSPHDPFLILNPISSQEWEKILYDSFDCKIGIYSRFALETDWFYTVDFLVIYIISECVELLNNDGSQPLLTFLKEFIKSVEAWNVIKNMASHLTDEEMLGFPDFFMEHSSEFYGTCRSRYKGSKNQSSYVCPSEGEISLEIFKEKCRMMGDTLKQAKDSESSLKDLLLSSVWINSVHLIMLALTSMKLNIISSAVNYEFNSAIYEKRNSRDASHLGIISQVSELRNKQHIHEQCLERNKLLLTKKYHDFTKKYKELKLINSKSELKYKIRSSLDKFGRMPLLQAIDDEPRISIVRSSSSTATMTSQITQEMARECSVLLKDDERKNSIDSAILYPSTTATTAEEESESSPLPETIEEEVDEEIILEESTSKLAVKFPCERIKIKGNYIGSLEVSNTWMLFTSEGEENPQADEYFASVLQFSRYKKKCKQIWSVDEISEVLPRRVIHRHTAIEVFFRSGKSCLLNLFENDKREECLKEMKAWKKHGVHVVEKIDQKYAQKYTKAWKLGKLSNFEYLTVLNKLASRSFNDINQYPVFPWLIKDFESEVLDFSDEEVTFRDLKFPIGAQTKEAQVELARKYSNWEEDDIVRPFHYGSHYSSAGVVVHYLVRLQPFTDQAIALQGGKFDCADRLFYSIQASWETSQNVSGDVKEMIPELFYLPEMLININKIDLGTQQGKEEPITSVALPIWAKGSPLNFIRIHRQALESDYVSQNLNHWIDLIFGFKQRGVQAELALNKFYYTSYEETVQRLLERCESMESILPIIEQVVHFGQTPVQLFKTQHPKKDQEFKQVSVFSKAMGQKMEIDNSKPIEFSGKIFALFSTLNAIIGIKLTGNGTISVFRIGFKKEIGEMRLDYPSSYQDYILEAARDLNLENWKEEPQWKHTFNNDDSRVILDRGPHQYCMWGEKYIISGFHIDNSFKIHGLKGNLIESVHHHAGLVTCVTSTDDYLFTGSLDTSICSWGHMGKNQKFVKPRRIFLGHTVGIRQISASASYQILVSLSSNGTILMHDIRSADCLRSFLKTSQTPPKAIAISELGIIASAISEENKILLYYLNGEIANTLTVKSDLIWSIQFNQSGEYLITGGTESIGFCSIFDDMKVYKDVKSTVMAMCLPKGEETVIYALNKEKAQIWNLDLYSREHRKITMMPFVTLA</sequence>
<reference evidence="6" key="1">
    <citation type="submission" date="2021-09" db="EMBL/GenBank/DDBJ databases">
        <authorList>
            <consortium name="AG Swart"/>
            <person name="Singh M."/>
            <person name="Singh A."/>
            <person name="Seah K."/>
            <person name="Emmerich C."/>
        </authorList>
    </citation>
    <scope>NUCLEOTIDE SEQUENCE</scope>
    <source>
        <strain evidence="6">ATCC30299</strain>
    </source>
</reference>
<evidence type="ECO:0000256" key="2">
    <source>
        <dbReference type="ARBA" id="ARBA00022737"/>
    </source>
</evidence>
<evidence type="ECO:0008006" key="8">
    <source>
        <dbReference type="Google" id="ProtNLM"/>
    </source>
</evidence>
<dbReference type="SUPFAM" id="SSF50978">
    <property type="entry name" value="WD40 repeat-like"/>
    <property type="match status" value="1"/>
</dbReference>
<evidence type="ECO:0000256" key="3">
    <source>
        <dbReference type="SAM" id="MobiDB-lite"/>
    </source>
</evidence>
<dbReference type="InterPro" id="IPR001680">
    <property type="entry name" value="WD40_rpt"/>
</dbReference>